<dbReference type="AlphaFoldDB" id="A0A2H9TLZ0"/>
<dbReference type="Proteomes" id="UP000240830">
    <property type="component" value="Unassembled WGS sequence"/>
</dbReference>
<dbReference type="EMBL" id="MTSL01000101">
    <property type="protein sequence ID" value="PJF18788.1"/>
    <property type="molecule type" value="Genomic_DNA"/>
</dbReference>
<protein>
    <submittedName>
        <fullName evidence="1">Uncharacterized protein</fullName>
    </submittedName>
</protein>
<proteinExistence type="predicted"/>
<comment type="caution">
    <text evidence="1">The sequence shown here is derived from an EMBL/GenBank/DDBJ whole genome shotgun (WGS) entry which is preliminary data.</text>
</comment>
<sequence length="349" mass="38952">MQVLVYEALVDGRFQLIRLLHGTLRSPVRESVDAERFVGSIMSCFKSGTSTRNSGFVKMYSTVDLSSLSPLFTARHVKNRIVTMKIQNDFGLVDVLQNELHLVSVHGIAQFSFLVHPALLSSSSWACDPLDAEQEEAPKGAIKGIALTESSLNYRLTDKNESTWILGWTDDGPYIYCKDLRGIQLDPLAALGYRKPIYLPRIVSNPENLLDSFVTAANANDPALFPNIADNPELRARAIAKSVSEFKKIPVSDESLKKSIDERLSKFDGHRVSGYAASKKSKLDAKKLNEPASESAEFRKLVPYQELSCPTQRDGPPGNPPKNSLLSVYWKMRSSVVEEPRLCGRKYWE</sequence>
<gene>
    <name evidence="1" type="ORF">PSACC_01332</name>
</gene>
<reference evidence="1 2" key="1">
    <citation type="submission" date="2016-10" db="EMBL/GenBank/DDBJ databases">
        <title>The genome of Paramicrosporidium saccamoebae is the missing link in understanding Cryptomycota and Microsporidia evolution.</title>
        <authorList>
            <person name="Quandt C.A."/>
            <person name="Beaudet D."/>
            <person name="Corsaro D."/>
            <person name="Michel R."/>
            <person name="Corradi N."/>
            <person name="James T."/>
        </authorList>
    </citation>
    <scope>NUCLEOTIDE SEQUENCE [LARGE SCALE GENOMIC DNA]</scope>
    <source>
        <strain evidence="1 2">KSL3</strain>
    </source>
</reference>
<name>A0A2H9TLZ0_9FUNG</name>
<organism evidence="1 2">
    <name type="scientific">Paramicrosporidium saccamoebae</name>
    <dbReference type="NCBI Taxonomy" id="1246581"/>
    <lineage>
        <taxon>Eukaryota</taxon>
        <taxon>Fungi</taxon>
        <taxon>Fungi incertae sedis</taxon>
        <taxon>Cryptomycota</taxon>
        <taxon>Cryptomycota incertae sedis</taxon>
        <taxon>Paramicrosporidium</taxon>
    </lineage>
</organism>
<evidence type="ECO:0000313" key="2">
    <source>
        <dbReference type="Proteomes" id="UP000240830"/>
    </source>
</evidence>
<evidence type="ECO:0000313" key="1">
    <source>
        <dbReference type="EMBL" id="PJF18788.1"/>
    </source>
</evidence>
<keyword evidence="2" id="KW-1185">Reference proteome</keyword>
<accession>A0A2H9TLZ0</accession>